<reference evidence="4" key="1">
    <citation type="journal article" date="2019" name="Int. J. Syst. Evol. Microbiol.">
        <title>The Global Catalogue of Microorganisms (GCM) 10K type strain sequencing project: providing services to taxonomists for standard genome sequencing and annotation.</title>
        <authorList>
            <consortium name="The Broad Institute Genomics Platform"/>
            <consortium name="The Broad Institute Genome Sequencing Center for Infectious Disease"/>
            <person name="Wu L."/>
            <person name="Ma J."/>
        </authorList>
    </citation>
    <scope>NUCLEOTIDE SEQUENCE [LARGE SCALE GENOMIC DNA]</scope>
    <source>
        <strain evidence="4">JCM 11650</strain>
    </source>
</reference>
<dbReference type="Pfam" id="PF09949">
    <property type="entry name" value="APP1_cat"/>
    <property type="match status" value="1"/>
</dbReference>
<sequence length="398" mass="43685">MRSPLPAPRLNGRGAPEHTAQPHWAARVEDAKNVGIGRVLRRLGWDLRLQPFHGYGSTRAVRVLAKVRYASPRTPADHHDQPVEDMRRMAVRGWRNFAGQVAPHRTVHLRIGDREITTRADRAGIVDVRLDVELEPGHHEAILWTTPSNAVTADVTVVPPDAEVGLVSDIDDTVMVTWLPRPMLAFWNAFVAHQSTRKVVPGMPMLYQQLLRDHPGMPVLYLSTGAWNVFPVLRRFLYKNGYPDGPLLLTDWGPTNTGMFRSGRRHKERSLEHLARDFPGIRWILVGDDGQHDPAIYGDFAAERPDQVEAIAIRQLTEPEQLLSHGTLRPLGGGTPRVAPPPGTLPAAVGGASSAPAGEPTTAEADAQVLATRPIPSVAAPDGHGLLRALRRIGVLPS</sequence>
<proteinExistence type="predicted"/>
<evidence type="ECO:0000256" key="1">
    <source>
        <dbReference type="SAM" id="MobiDB-lite"/>
    </source>
</evidence>
<feature type="compositionally biased region" description="Low complexity" evidence="1">
    <location>
        <begin position="346"/>
        <end position="358"/>
    </location>
</feature>
<evidence type="ECO:0000313" key="3">
    <source>
        <dbReference type="EMBL" id="MFD1836643.1"/>
    </source>
</evidence>
<gene>
    <name evidence="3" type="ORF">ACFSDA_16410</name>
</gene>
<dbReference type="PANTHER" id="PTHR28208:SF1">
    <property type="entry name" value="FILAMENT ORGANIZATION PROTEIN APP1-LIKE, PUTATIVE (AFU_ORTHOLOGUE AFUA_1G06650)-RELATED"/>
    <property type="match status" value="1"/>
</dbReference>
<comment type="caution">
    <text evidence="3">The sequence shown here is derived from an EMBL/GenBank/DDBJ whole genome shotgun (WGS) entry which is preliminary data.</text>
</comment>
<dbReference type="EMBL" id="JBHUFL010000011">
    <property type="protein sequence ID" value="MFD1836643.1"/>
    <property type="molecule type" value="Genomic_DNA"/>
</dbReference>
<evidence type="ECO:0000259" key="2">
    <source>
        <dbReference type="Pfam" id="PF09949"/>
    </source>
</evidence>
<dbReference type="InterPro" id="IPR019236">
    <property type="entry name" value="APP1_cat"/>
</dbReference>
<organism evidence="3 4">
    <name type="scientific">Brachybacterium rhamnosum</name>
    <dbReference type="NCBI Taxonomy" id="173361"/>
    <lineage>
        <taxon>Bacteria</taxon>
        <taxon>Bacillati</taxon>
        <taxon>Actinomycetota</taxon>
        <taxon>Actinomycetes</taxon>
        <taxon>Micrococcales</taxon>
        <taxon>Dermabacteraceae</taxon>
        <taxon>Brachybacterium</taxon>
    </lineage>
</organism>
<accession>A0ABW4Q4M9</accession>
<evidence type="ECO:0000313" key="4">
    <source>
        <dbReference type="Proteomes" id="UP001597280"/>
    </source>
</evidence>
<feature type="region of interest" description="Disordered" evidence="1">
    <location>
        <begin position="322"/>
        <end position="364"/>
    </location>
</feature>
<protein>
    <submittedName>
        <fullName evidence="3">App1 family protein</fullName>
    </submittedName>
</protein>
<dbReference type="RefSeq" id="WP_343906501.1">
    <property type="nucleotide sequence ID" value="NZ_BAAAIS010000006.1"/>
</dbReference>
<keyword evidence="4" id="KW-1185">Reference proteome</keyword>
<feature type="region of interest" description="Disordered" evidence="1">
    <location>
        <begin position="1"/>
        <end position="22"/>
    </location>
</feature>
<dbReference type="PANTHER" id="PTHR28208">
    <property type="entry name" value="PHOSPHATIDATE PHOSPHATASE APP1"/>
    <property type="match status" value="1"/>
</dbReference>
<name>A0ABW4Q4M9_9MICO</name>
<dbReference type="Proteomes" id="UP001597280">
    <property type="component" value="Unassembled WGS sequence"/>
</dbReference>
<dbReference type="InterPro" id="IPR052935">
    <property type="entry name" value="Mg2+_PAP"/>
</dbReference>
<feature type="domain" description="Phosphatidate phosphatase APP1 catalytic" evidence="2">
    <location>
        <begin position="164"/>
        <end position="315"/>
    </location>
</feature>